<comment type="caution">
    <text evidence="3">The sequence shown here is derived from an EMBL/GenBank/DDBJ whole genome shotgun (WGS) entry which is preliminary data.</text>
</comment>
<evidence type="ECO:0000256" key="1">
    <source>
        <dbReference type="SAM" id="Phobius"/>
    </source>
</evidence>
<dbReference type="OrthoDB" id="192262at2759"/>
<organism evidence="3 4">
    <name type="scientific">Tieghemostelium lacteum</name>
    <name type="common">Slime mold</name>
    <name type="synonym">Dictyostelium lacteum</name>
    <dbReference type="NCBI Taxonomy" id="361077"/>
    <lineage>
        <taxon>Eukaryota</taxon>
        <taxon>Amoebozoa</taxon>
        <taxon>Evosea</taxon>
        <taxon>Eumycetozoa</taxon>
        <taxon>Dictyostelia</taxon>
        <taxon>Dictyosteliales</taxon>
        <taxon>Raperosteliaceae</taxon>
        <taxon>Tieghemostelium</taxon>
    </lineage>
</organism>
<dbReference type="EMBL" id="LODT01000046">
    <property type="protein sequence ID" value="KYQ88972.1"/>
    <property type="molecule type" value="Genomic_DNA"/>
</dbReference>
<sequence>MWPTISSFLIYRLYGSSLSVVVSFIEETIPGLGIIPTATLCCLNERYNFISLIEDRFPYLKKFTTIKSTIQTVIHYLKYLIYIVLSFIAYKLINYLFGSPHQDTNIK</sequence>
<accession>A0A151Z4S9</accession>
<name>A0A151Z4S9_TIELA</name>
<dbReference type="InParanoid" id="A0A151Z4S9"/>
<gene>
    <name evidence="3" type="ORF">DLAC_11818</name>
</gene>
<keyword evidence="1" id="KW-0472">Membrane</keyword>
<dbReference type="Proteomes" id="UP000076078">
    <property type="component" value="Unassembled WGS sequence"/>
</dbReference>
<dbReference type="AlphaFoldDB" id="A0A151Z4S9"/>
<reference evidence="3 4" key="1">
    <citation type="submission" date="2015-12" db="EMBL/GenBank/DDBJ databases">
        <title>Dictyostelia acquired genes for synthesis and detection of signals that induce cell-type specialization by lateral gene transfer from prokaryotes.</title>
        <authorList>
            <person name="Gloeckner G."/>
            <person name="Schaap P."/>
        </authorList>
    </citation>
    <scope>NUCLEOTIDE SEQUENCE [LARGE SCALE GENOMIC DNA]</scope>
    <source>
        <strain evidence="3 4">TK</strain>
    </source>
</reference>
<protein>
    <recommendedName>
        <fullName evidence="5">Transmembrane protein</fullName>
    </recommendedName>
</protein>
<keyword evidence="4" id="KW-1185">Reference proteome</keyword>
<keyword evidence="2" id="KW-0732">Signal</keyword>
<feature type="signal peptide" evidence="2">
    <location>
        <begin position="1"/>
        <end position="19"/>
    </location>
</feature>
<keyword evidence="1" id="KW-0812">Transmembrane</keyword>
<feature type="transmembrane region" description="Helical" evidence="1">
    <location>
        <begin position="76"/>
        <end position="97"/>
    </location>
</feature>
<proteinExistence type="predicted"/>
<evidence type="ECO:0000313" key="4">
    <source>
        <dbReference type="Proteomes" id="UP000076078"/>
    </source>
</evidence>
<evidence type="ECO:0000256" key="2">
    <source>
        <dbReference type="SAM" id="SignalP"/>
    </source>
</evidence>
<evidence type="ECO:0008006" key="5">
    <source>
        <dbReference type="Google" id="ProtNLM"/>
    </source>
</evidence>
<keyword evidence="1" id="KW-1133">Transmembrane helix</keyword>
<evidence type="ECO:0000313" key="3">
    <source>
        <dbReference type="EMBL" id="KYQ88972.1"/>
    </source>
</evidence>
<feature type="chain" id="PRO_5007592813" description="Transmembrane protein" evidence="2">
    <location>
        <begin position="20"/>
        <end position="107"/>
    </location>
</feature>